<accession>A0ABS2WBX8</accession>
<dbReference type="EMBL" id="JAFFZP010000035">
    <property type="protein sequence ID" value="MBN0989225.1"/>
    <property type="molecule type" value="Genomic_DNA"/>
</dbReference>
<keyword evidence="1" id="KW-0472">Membrane</keyword>
<name>A0ABS2WBX8_9GAMM</name>
<protein>
    <submittedName>
        <fullName evidence="2">Uncharacterized protein</fullName>
    </submittedName>
</protein>
<sequence length="200" mass="21902">MKSFLRENPTIAFGLGLPLLLVVLFLLISGIPALLVAPPQYDLLFATEYYNYQNGVQISVINRSVQVIDLGKMPNNQKPRIWRYKAKTGGVQEIAYVLPPGQVFPGQSKPASTDGGPDTRVIDLPDLQGVAVDSSSIAPDGYEFSVANNRSRNVFGDLFYASGYRHQAVLSKGGRSIPLPNMTGQYYRGNAHFIGWIVSP</sequence>
<keyword evidence="1" id="KW-0812">Transmembrane</keyword>
<feature type="transmembrane region" description="Helical" evidence="1">
    <location>
        <begin position="12"/>
        <end position="35"/>
    </location>
</feature>
<keyword evidence="3" id="KW-1185">Reference proteome</keyword>
<organism evidence="2 3">
    <name type="scientific">Amphritea pacifica</name>
    <dbReference type="NCBI Taxonomy" id="2811233"/>
    <lineage>
        <taxon>Bacteria</taxon>
        <taxon>Pseudomonadati</taxon>
        <taxon>Pseudomonadota</taxon>
        <taxon>Gammaproteobacteria</taxon>
        <taxon>Oceanospirillales</taxon>
        <taxon>Oceanospirillaceae</taxon>
        <taxon>Amphritea</taxon>
    </lineage>
</organism>
<evidence type="ECO:0000313" key="2">
    <source>
        <dbReference type="EMBL" id="MBN0989225.1"/>
    </source>
</evidence>
<dbReference type="RefSeq" id="WP_205211885.1">
    <property type="nucleotide sequence ID" value="NZ_JAFFZO010000036.1"/>
</dbReference>
<evidence type="ECO:0000313" key="3">
    <source>
        <dbReference type="Proteomes" id="UP000760472"/>
    </source>
</evidence>
<reference evidence="2 3" key="1">
    <citation type="submission" date="2021-02" db="EMBL/GenBank/DDBJ databases">
        <title>A novel species of genus Amphritea isolated from a fishpond in China.</title>
        <authorList>
            <person name="Lu H."/>
        </authorList>
    </citation>
    <scope>NUCLEOTIDE SEQUENCE [LARGE SCALE GENOMIC DNA]</scope>
    <source>
        <strain evidence="2 3">RP18W</strain>
    </source>
</reference>
<dbReference type="Proteomes" id="UP000760472">
    <property type="component" value="Unassembled WGS sequence"/>
</dbReference>
<comment type="caution">
    <text evidence="2">The sequence shown here is derived from an EMBL/GenBank/DDBJ whole genome shotgun (WGS) entry which is preliminary data.</text>
</comment>
<gene>
    <name evidence="2" type="ORF">JW498_17790</name>
</gene>
<proteinExistence type="predicted"/>
<keyword evidence="1" id="KW-1133">Transmembrane helix</keyword>
<evidence type="ECO:0000256" key="1">
    <source>
        <dbReference type="SAM" id="Phobius"/>
    </source>
</evidence>